<proteinExistence type="predicted"/>
<protein>
    <submittedName>
        <fullName evidence="2">Uncharacterized protein</fullName>
    </submittedName>
</protein>
<evidence type="ECO:0000313" key="2">
    <source>
        <dbReference type="EMBL" id="KAG7599700.1"/>
    </source>
</evidence>
<feature type="region of interest" description="Disordered" evidence="1">
    <location>
        <begin position="79"/>
        <end position="104"/>
    </location>
</feature>
<accession>A0A8T2CNG1</accession>
<dbReference type="EMBL" id="JAEFBJ010000006">
    <property type="protein sequence ID" value="KAG7599700.1"/>
    <property type="molecule type" value="Genomic_DNA"/>
</dbReference>
<gene>
    <name evidence="2" type="ORF">ISN44_As06g038740</name>
</gene>
<evidence type="ECO:0000313" key="3">
    <source>
        <dbReference type="Proteomes" id="UP000694251"/>
    </source>
</evidence>
<comment type="caution">
    <text evidence="2">The sequence shown here is derived from an EMBL/GenBank/DDBJ whole genome shotgun (WGS) entry which is preliminary data.</text>
</comment>
<name>A0A8T2CNG1_ARASU</name>
<organism evidence="2 3">
    <name type="scientific">Arabidopsis suecica</name>
    <name type="common">Swedish thale-cress</name>
    <name type="synonym">Cardaminopsis suecica</name>
    <dbReference type="NCBI Taxonomy" id="45249"/>
    <lineage>
        <taxon>Eukaryota</taxon>
        <taxon>Viridiplantae</taxon>
        <taxon>Streptophyta</taxon>
        <taxon>Embryophyta</taxon>
        <taxon>Tracheophyta</taxon>
        <taxon>Spermatophyta</taxon>
        <taxon>Magnoliopsida</taxon>
        <taxon>eudicotyledons</taxon>
        <taxon>Gunneridae</taxon>
        <taxon>Pentapetalae</taxon>
        <taxon>rosids</taxon>
        <taxon>malvids</taxon>
        <taxon>Brassicales</taxon>
        <taxon>Brassicaceae</taxon>
        <taxon>Camelineae</taxon>
        <taxon>Arabidopsis</taxon>
    </lineage>
</organism>
<feature type="compositionally biased region" description="Basic residues" evidence="1">
    <location>
        <begin position="95"/>
        <end position="104"/>
    </location>
</feature>
<evidence type="ECO:0000256" key="1">
    <source>
        <dbReference type="SAM" id="MobiDB-lite"/>
    </source>
</evidence>
<dbReference type="AlphaFoldDB" id="A0A8T2CNG1"/>
<dbReference type="Proteomes" id="UP000694251">
    <property type="component" value="Chromosome 6"/>
</dbReference>
<reference evidence="2 3" key="1">
    <citation type="submission" date="2020-12" db="EMBL/GenBank/DDBJ databases">
        <title>Concerted genomic and epigenomic changes stabilize Arabidopsis allopolyploids.</title>
        <authorList>
            <person name="Chen Z."/>
        </authorList>
    </citation>
    <scope>NUCLEOTIDE SEQUENCE [LARGE SCALE GENOMIC DNA]</scope>
    <source>
        <strain evidence="2">As9502</strain>
        <tissue evidence="2">Leaf</tissue>
    </source>
</reference>
<sequence length="104" mass="12484">MARRTSDEVIETVKKRRAVKVEIESTMIRMKGAKQPRTRPDLNYCFLWMKLKLSPNRTPKHLPDCGWWWDGSRIGHGNSRLEEEEETEIKEFSKSIRRKQQKRQ</sequence>
<keyword evidence="3" id="KW-1185">Reference proteome</keyword>